<reference evidence="1 2" key="1">
    <citation type="journal article" date="2014" name="Genome Announc.">
        <title>Draft Genome Sequence of Marine Flavobacterium Jejuia pallidilutea Strain 11shimoA1 and Pigmentation Mutants.</title>
        <authorList>
            <person name="Takatani N."/>
            <person name="Nakanishi M."/>
            <person name="Meirelles P."/>
            <person name="Mino S."/>
            <person name="Suda W."/>
            <person name="Oshima K."/>
            <person name="Hattori M."/>
            <person name="Ohkuma M."/>
            <person name="Hosokawa M."/>
            <person name="Miyashita K."/>
            <person name="Thompson F.L."/>
            <person name="Niwa A."/>
            <person name="Sawabe T."/>
            <person name="Sawabe T."/>
        </authorList>
    </citation>
    <scope>NUCLEOTIDE SEQUENCE [LARGE SCALE GENOMIC DNA]</scope>
    <source>
        <strain evidence="2">JCM19302</strain>
    </source>
</reference>
<evidence type="ECO:0000313" key="1">
    <source>
        <dbReference type="EMBL" id="GAL71869.1"/>
    </source>
</evidence>
<accession>A0A090W8R8</accession>
<sequence>MVFALSALSKAKVLAFTVKATLAEPFVFSEPLTKLKGVKRLLLHYR</sequence>
<proteinExistence type="predicted"/>
<organism evidence="1 2">
    <name type="scientific">Jejuia pallidilutea</name>
    <dbReference type="NCBI Taxonomy" id="504487"/>
    <lineage>
        <taxon>Bacteria</taxon>
        <taxon>Pseudomonadati</taxon>
        <taxon>Bacteroidota</taxon>
        <taxon>Flavobacteriia</taxon>
        <taxon>Flavobacteriales</taxon>
        <taxon>Flavobacteriaceae</taxon>
        <taxon>Jejuia</taxon>
    </lineage>
</organism>
<comment type="caution">
    <text evidence="1">The sequence shown here is derived from an EMBL/GenBank/DDBJ whole genome shotgun (WGS) entry which is preliminary data.</text>
</comment>
<gene>
    <name evidence="1" type="ORF">JCM19302_1309</name>
</gene>
<dbReference type="Proteomes" id="UP000029646">
    <property type="component" value="Unassembled WGS sequence"/>
</dbReference>
<protein>
    <submittedName>
        <fullName evidence="1">Uncharacterized protein</fullName>
    </submittedName>
</protein>
<dbReference type="AlphaFoldDB" id="A0A090W8R8"/>
<name>A0A090W8R8_9FLAO</name>
<dbReference type="EMBL" id="BBNS01000016">
    <property type="protein sequence ID" value="GAL71869.1"/>
    <property type="molecule type" value="Genomic_DNA"/>
</dbReference>
<evidence type="ECO:0000313" key="2">
    <source>
        <dbReference type="Proteomes" id="UP000029646"/>
    </source>
</evidence>